<dbReference type="Proteomes" id="UP000740329">
    <property type="component" value="Unassembled WGS sequence"/>
</dbReference>
<protein>
    <recommendedName>
        <fullName evidence="1">DNA repair protein</fullName>
    </recommendedName>
</protein>
<dbReference type="GO" id="GO:0006281">
    <property type="term" value="P:DNA repair"/>
    <property type="evidence" value="ECO:0007669"/>
    <property type="project" value="UniProtKB-UniRule"/>
</dbReference>
<comment type="caution">
    <text evidence="1">Lacks conserved residue(s) required for the propagation of feature annotation.</text>
</comment>
<name>A0A8J7UT01_METVO</name>
<proteinExistence type="inferred from homology"/>
<comment type="similarity">
    <text evidence="1">Belongs to the Nre family.</text>
</comment>
<dbReference type="InterPro" id="IPR006979">
    <property type="entry name" value="Nre_C"/>
</dbReference>
<feature type="domain" description="Archaeal Nre N-terminal" evidence="2">
    <location>
        <begin position="14"/>
        <end position="75"/>
    </location>
</feature>
<reference evidence="4" key="1">
    <citation type="submission" date="2021-03" db="EMBL/GenBank/DDBJ databases">
        <title>Genomic Encyclopedia of Type Strains, Phase IV (KMG-V): Genome sequencing to study the core and pangenomes of soil and plant-associated prokaryotes.</title>
        <authorList>
            <person name="Whitman W."/>
        </authorList>
    </citation>
    <scope>NUCLEOTIDE SEQUENCE</scope>
    <source>
        <strain evidence="4">C4</strain>
    </source>
</reference>
<dbReference type="EMBL" id="JAGGMV010000001">
    <property type="protein sequence ID" value="MBP2201128.1"/>
    <property type="molecule type" value="Genomic_DNA"/>
</dbReference>
<evidence type="ECO:0000259" key="3">
    <source>
        <dbReference type="Pfam" id="PF04895"/>
    </source>
</evidence>
<keyword evidence="1" id="KW-0234">DNA repair</keyword>
<dbReference type="PANTHER" id="PTHR38136:SF2">
    <property type="entry name" value="DNA REPAIR PROTEIN"/>
    <property type="match status" value="1"/>
</dbReference>
<dbReference type="HAMAP" id="MF_02096">
    <property type="entry name" value="Nre"/>
    <property type="match status" value="1"/>
</dbReference>
<dbReference type="InterPro" id="IPR033167">
    <property type="entry name" value="Nre"/>
</dbReference>
<comment type="caution">
    <text evidence="4">The sequence shown here is derived from an EMBL/GenBank/DDBJ whole genome shotgun (WGS) entry which is preliminary data.</text>
</comment>
<comment type="function">
    <text evidence="1">Involved in DNA damage repair.</text>
</comment>
<dbReference type="AlphaFoldDB" id="A0A8J7UT01"/>
<keyword evidence="1" id="KW-0227">DNA damage</keyword>
<evidence type="ECO:0000259" key="2">
    <source>
        <dbReference type="Pfam" id="PF04894"/>
    </source>
</evidence>
<gene>
    <name evidence="4" type="ORF">J3E07_000526</name>
</gene>
<evidence type="ECO:0000313" key="5">
    <source>
        <dbReference type="Proteomes" id="UP000740329"/>
    </source>
</evidence>
<evidence type="ECO:0000256" key="1">
    <source>
        <dbReference type="HAMAP-Rule" id="MF_02096"/>
    </source>
</evidence>
<accession>A0A8J7UT01</accession>
<dbReference type="PANTHER" id="PTHR38136">
    <property type="entry name" value="DNA REPAIR PROTEIN"/>
    <property type="match status" value="1"/>
</dbReference>
<feature type="domain" description="Archaeal Nre N-terminal" evidence="2">
    <location>
        <begin position="88"/>
        <end position="310"/>
    </location>
</feature>
<sequence length="435" mass="49512">MSHVCSICKGRKNLCGRSKCLILQKFRISKKFKGLIEKKEFFGASPPSLFVGEYGYPKVRIGPMLPTFGDVEQAKELLNETVNETVGKNTEFDIGKLENPKNWTNSSIDEIMHYRSMLVMGETKSNVKVENNYRDANLPTSTRYIENIQEIAMSVKPVDSEMKLLKNPKMVLGMNSYTSPMGAKENLLKFDIAENPKIPKKTDSVVNDEMKSLEGVMSLYNSGFDEYYIIKLLSTGLMGVDKRIVPTKWSITAVQDMIGKEIRKEVIGYNVVNNYELYHANLLGNRYFILLMPDLYAFEAMEVWLKGSLYGKVAEYHVLGDYEGIKGLKGYVKETAGAFHASRLSVMEHLQKRKKQAKIVVIREITPDYYAPVGVWQIRQGVKLAMDSKKIGEFDNLKSAISGLEQHLVVPVEKYVEKSKILKITNRQTLLEQYF</sequence>
<feature type="domain" description="Archaeal Nre C-terminal" evidence="3">
    <location>
        <begin position="323"/>
        <end position="434"/>
    </location>
</feature>
<organism evidence="4 5">
    <name type="scientific">Methanococcus voltae</name>
    <dbReference type="NCBI Taxonomy" id="2188"/>
    <lineage>
        <taxon>Archaea</taxon>
        <taxon>Methanobacteriati</taxon>
        <taxon>Methanobacteriota</taxon>
        <taxon>Methanomada group</taxon>
        <taxon>Methanococci</taxon>
        <taxon>Methanococcales</taxon>
        <taxon>Methanococcaceae</taxon>
        <taxon>Methanococcus</taxon>
    </lineage>
</organism>
<dbReference type="Pfam" id="PF04895">
    <property type="entry name" value="Nre_C"/>
    <property type="match status" value="1"/>
</dbReference>
<dbReference type="InterPro" id="IPR006978">
    <property type="entry name" value="Nre_N"/>
</dbReference>
<dbReference type="Pfam" id="PF04894">
    <property type="entry name" value="Nre_N"/>
    <property type="match status" value="2"/>
</dbReference>
<evidence type="ECO:0000313" key="4">
    <source>
        <dbReference type="EMBL" id="MBP2201128.1"/>
    </source>
</evidence>